<organism evidence="1 2">
    <name type="scientific">Prymnesium parvum</name>
    <name type="common">Toxic golden alga</name>
    <dbReference type="NCBI Taxonomy" id="97485"/>
    <lineage>
        <taxon>Eukaryota</taxon>
        <taxon>Haptista</taxon>
        <taxon>Haptophyta</taxon>
        <taxon>Prymnesiophyceae</taxon>
        <taxon>Prymnesiales</taxon>
        <taxon>Prymnesiaceae</taxon>
        <taxon>Prymnesium</taxon>
    </lineage>
</organism>
<protein>
    <submittedName>
        <fullName evidence="1">Uncharacterized protein</fullName>
    </submittedName>
</protein>
<accession>A0AB34JFM6</accession>
<dbReference type="Proteomes" id="UP001515480">
    <property type="component" value="Unassembled WGS sequence"/>
</dbReference>
<comment type="caution">
    <text evidence="1">The sequence shown here is derived from an EMBL/GenBank/DDBJ whole genome shotgun (WGS) entry which is preliminary data.</text>
</comment>
<proteinExistence type="predicted"/>
<name>A0AB34JFM6_PRYPA</name>
<dbReference type="EMBL" id="JBGBPQ010000008">
    <property type="protein sequence ID" value="KAL1520293.1"/>
    <property type="molecule type" value="Genomic_DNA"/>
</dbReference>
<evidence type="ECO:0000313" key="2">
    <source>
        <dbReference type="Proteomes" id="UP001515480"/>
    </source>
</evidence>
<keyword evidence="2" id="KW-1185">Reference proteome</keyword>
<gene>
    <name evidence="1" type="ORF">AB1Y20_021885</name>
</gene>
<dbReference type="AlphaFoldDB" id="A0AB34JFM6"/>
<evidence type="ECO:0000313" key="1">
    <source>
        <dbReference type="EMBL" id="KAL1520293.1"/>
    </source>
</evidence>
<reference evidence="1 2" key="1">
    <citation type="journal article" date="2024" name="Science">
        <title>Giant polyketide synthase enzymes in the biosynthesis of giant marine polyether toxins.</title>
        <authorList>
            <person name="Fallon T.R."/>
            <person name="Shende V.V."/>
            <person name="Wierzbicki I.H."/>
            <person name="Pendleton A.L."/>
            <person name="Watervoot N.F."/>
            <person name="Auber R.P."/>
            <person name="Gonzalez D.J."/>
            <person name="Wisecaver J.H."/>
            <person name="Moore B.S."/>
        </authorList>
    </citation>
    <scope>NUCLEOTIDE SEQUENCE [LARGE SCALE GENOMIC DNA]</scope>
    <source>
        <strain evidence="1 2">12B1</strain>
    </source>
</reference>
<sequence length="322" mass="35176">MAATPVERLEALYQRLAASVPPSERARFARALAALEAHHRHHLHTAQSLAAAAGRALAAAHSEAAVNSHAAGAREAKLGCALEELRCELTRRESQLEHAVGLAALEAERRASEEHTAKTTRRVLAAELRAVETLHAEASTLLRHVHNDARHRGEHLGAVKQQSERSTELLLKLQEQVLMLQKKLAAQQRRTARLQELQQTADAAARGWSIERTRLGQAVAHATERARVAEDRCVALENEHLALATEAAQERKASADAIRDAQSSHRAQTDKLQSQLNELSALVGYLKADQSKVMLGSGGGSTIAEFTHALQQRLQRRSTARP</sequence>